<dbReference type="RefSeq" id="WP_130601295.1">
    <property type="nucleotide sequence ID" value="NZ_CP036200.1"/>
</dbReference>
<dbReference type="Proteomes" id="UP000291106">
    <property type="component" value="Chromosome"/>
</dbReference>
<evidence type="ECO:0000313" key="2">
    <source>
        <dbReference type="Proteomes" id="UP000291106"/>
    </source>
</evidence>
<gene>
    <name evidence="1" type="ORF">EXU30_14780</name>
</gene>
<accession>A0A411PK73</accession>
<dbReference type="Gene3D" id="3.10.20.850">
    <property type="entry name" value="Protein of unknown function DUF3861"/>
    <property type="match status" value="1"/>
</dbReference>
<dbReference type="AlphaFoldDB" id="A0A411PK73"/>
<evidence type="ECO:0000313" key="1">
    <source>
        <dbReference type="EMBL" id="QBF83810.1"/>
    </source>
</evidence>
<dbReference type="Pfam" id="PF12977">
    <property type="entry name" value="DUF3861"/>
    <property type="match status" value="1"/>
</dbReference>
<keyword evidence="2" id="KW-1185">Reference proteome</keyword>
<organism evidence="1 2">
    <name type="scientific">Shewanella maritima</name>
    <dbReference type="NCBI Taxonomy" id="2520507"/>
    <lineage>
        <taxon>Bacteria</taxon>
        <taxon>Pseudomonadati</taxon>
        <taxon>Pseudomonadota</taxon>
        <taxon>Gammaproteobacteria</taxon>
        <taxon>Alteromonadales</taxon>
        <taxon>Shewanellaceae</taxon>
        <taxon>Shewanella</taxon>
    </lineage>
</organism>
<dbReference type="InterPro" id="IPR024476">
    <property type="entry name" value="DUF3861"/>
</dbReference>
<protein>
    <submittedName>
        <fullName evidence="1">DUF3861 family protein</fullName>
    </submittedName>
</protein>
<dbReference type="EMBL" id="CP036200">
    <property type="protein sequence ID" value="QBF83810.1"/>
    <property type="molecule type" value="Genomic_DNA"/>
</dbReference>
<dbReference type="KEGG" id="smai:EXU30_14780"/>
<reference evidence="1 2" key="1">
    <citation type="submission" date="2019-02" db="EMBL/GenBank/DDBJ databases">
        <title>Shewanella sp. D4-2 isolated from Dokdo Island.</title>
        <authorList>
            <person name="Baek K."/>
        </authorList>
    </citation>
    <scope>NUCLEOTIDE SEQUENCE [LARGE SCALE GENOMIC DNA]</scope>
    <source>
        <strain evidence="1 2">D4-2</strain>
    </source>
</reference>
<proteinExistence type="predicted"/>
<sequence length="100" mass="11577">MAKHNQYRVIVEQISDDNQAIKALSFEYEDREDLFKTIEAIGDHSEIDKGQAPRLTLALRLLGPMMMAERKHELFKDFIPHFKTFMQNLKSKVKSAKPAS</sequence>
<dbReference type="OrthoDB" id="119700at2"/>
<name>A0A411PK73_9GAMM</name>
<dbReference type="InterPro" id="IPR038194">
    <property type="entry name" value="DUF3861_sf"/>
</dbReference>